<keyword evidence="5" id="KW-0539">Nucleus</keyword>
<feature type="region of interest" description="Disordered" evidence="6">
    <location>
        <begin position="1"/>
        <end position="79"/>
    </location>
</feature>
<evidence type="ECO:0000256" key="5">
    <source>
        <dbReference type="ARBA" id="ARBA00023242"/>
    </source>
</evidence>
<feature type="compositionally biased region" description="Polar residues" evidence="6">
    <location>
        <begin position="1"/>
        <end position="15"/>
    </location>
</feature>
<dbReference type="Proteomes" id="UP001174694">
    <property type="component" value="Unassembled WGS sequence"/>
</dbReference>
<evidence type="ECO:0000256" key="4">
    <source>
        <dbReference type="ARBA" id="ARBA00023163"/>
    </source>
</evidence>
<comment type="similarity">
    <text evidence="2">Belongs to the TAF9 family.</text>
</comment>
<feature type="compositionally biased region" description="Low complexity" evidence="6">
    <location>
        <begin position="23"/>
        <end position="34"/>
    </location>
</feature>
<comment type="subcellular location">
    <subcellularLocation>
        <location evidence="1">Nucleus</location>
    </subcellularLocation>
</comment>
<dbReference type="InterPro" id="IPR009072">
    <property type="entry name" value="Histone-fold"/>
</dbReference>
<keyword evidence="4" id="KW-0804">Transcription</keyword>
<dbReference type="GO" id="GO:0003713">
    <property type="term" value="F:transcription coactivator activity"/>
    <property type="evidence" value="ECO:0007669"/>
    <property type="project" value="TreeGrafter"/>
</dbReference>
<feature type="compositionally biased region" description="Polar residues" evidence="6">
    <location>
        <begin position="39"/>
        <end position="59"/>
    </location>
</feature>
<dbReference type="CDD" id="cd07979">
    <property type="entry name" value="HFD_TAF9"/>
    <property type="match status" value="1"/>
</dbReference>
<proteinExistence type="inferred from homology"/>
<evidence type="ECO:0000313" key="8">
    <source>
        <dbReference type="Proteomes" id="UP001174694"/>
    </source>
</evidence>
<keyword evidence="3" id="KW-0805">Transcription regulation</keyword>
<dbReference type="GO" id="GO:0051123">
    <property type="term" value="P:RNA polymerase II preinitiation complex assembly"/>
    <property type="evidence" value="ECO:0007669"/>
    <property type="project" value="TreeGrafter"/>
</dbReference>
<dbReference type="GO" id="GO:0046982">
    <property type="term" value="F:protein heterodimerization activity"/>
    <property type="evidence" value="ECO:0007669"/>
    <property type="project" value="InterPro"/>
</dbReference>
<dbReference type="GO" id="GO:0005669">
    <property type="term" value="C:transcription factor TFIID complex"/>
    <property type="evidence" value="ECO:0007669"/>
    <property type="project" value="TreeGrafter"/>
</dbReference>
<evidence type="ECO:0000256" key="3">
    <source>
        <dbReference type="ARBA" id="ARBA00023015"/>
    </source>
</evidence>
<sequence length="299" mass="30773">MATTSSAPQTNGIPPSSSGGTGSQQTLVGTQSQQAPAAHSQNTPSQSAPQTSQNAATLNAPSAQQQHHQMSSSATAPRPRDARTIELLLTAQGVTAYEARVPLLLMDFAYRHSSSVLCDAIHLSADPYTTHAGSKPSATAGAGTASVPGTAGDATVSANAVQLAIQSRLAYQFRGGPGRAGGGGASKNYLQDLAMQRNAVGLPKVAPSEWGVRLPSERFVLSGVGWGLRDVWAGLAGEESDEEEEDEGEEGGEAMEGVETGGAQEGQQEKPEDVGGDGTEGGTMEDMFGDDMEDEEMAE</sequence>
<protein>
    <submittedName>
        <fullName evidence="7">Transcription initiation factor tfiid subunit 9b</fullName>
    </submittedName>
</protein>
<evidence type="ECO:0000256" key="2">
    <source>
        <dbReference type="ARBA" id="ARBA00007646"/>
    </source>
</evidence>
<evidence type="ECO:0000256" key="6">
    <source>
        <dbReference type="SAM" id="MobiDB-lite"/>
    </source>
</evidence>
<dbReference type="FunFam" id="1.10.20.10:FF:000069">
    <property type="entry name" value="Transcription initiation factor TFIID subunit"/>
    <property type="match status" value="1"/>
</dbReference>
<dbReference type="GO" id="GO:0016251">
    <property type="term" value="F:RNA polymerase II general transcription initiation factor activity"/>
    <property type="evidence" value="ECO:0007669"/>
    <property type="project" value="TreeGrafter"/>
</dbReference>
<dbReference type="Gene3D" id="1.10.20.10">
    <property type="entry name" value="Histone, subunit A"/>
    <property type="match status" value="1"/>
</dbReference>
<dbReference type="Pfam" id="PF02291">
    <property type="entry name" value="TFIID-31kDa"/>
    <property type="match status" value="1"/>
</dbReference>
<dbReference type="InterPro" id="IPR051431">
    <property type="entry name" value="TFIID_subunit_9"/>
</dbReference>
<gene>
    <name evidence="7" type="ORF">NKR23_g2669</name>
</gene>
<dbReference type="EMBL" id="JANBVO010000005">
    <property type="protein sequence ID" value="KAJ9151839.1"/>
    <property type="molecule type" value="Genomic_DNA"/>
</dbReference>
<feature type="compositionally biased region" description="Acidic residues" evidence="6">
    <location>
        <begin position="287"/>
        <end position="299"/>
    </location>
</feature>
<comment type="caution">
    <text evidence="7">The sequence shown here is derived from an EMBL/GenBank/DDBJ whole genome shotgun (WGS) entry which is preliminary data.</text>
</comment>
<evidence type="ECO:0000256" key="1">
    <source>
        <dbReference type="ARBA" id="ARBA00004123"/>
    </source>
</evidence>
<dbReference type="InterPro" id="IPR003162">
    <property type="entry name" value="TFIID-31"/>
</dbReference>
<feature type="compositionally biased region" description="Low complexity" evidence="6">
    <location>
        <begin position="60"/>
        <end position="76"/>
    </location>
</feature>
<dbReference type="AlphaFoldDB" id="A0AA38S716"/>
<organism evidence="7 8">
    <name type="scientific">Pleurostoma richardsiae</name>
    <dbReference type="NCBI Taxonomy" id="41990"/>
    <lineage>
        <taxon>Eukaryota</taxon>
        <taxon>Fungi</taxon>
        <taxon>Dikarya</taxon>
        <taxon>Ascomycota</taxon>
        <taxon>Pezizomycotina</taxon>
        <taxon>Sordariomycetes</taxon>
        <taxon>Sordariomycetidae</taxon>
        <taxon>Calosphaeriales</taxon>
        <taxon>Pleurostomataceae</taxon>
        <taxon>Pleurostoma</taxon>
    </lineage>
</organism>
<feature type="region of interest" description="Disordered" evidence="6">
    <location>
        <begin position="236"/>
        <end position="299"/>
    </location>
</feature>
<accession>A0AA38S716</accession>
<dbReference type="PANTHER" id="PTHR48068">
    <property type="entry name" value="TAF9 RNA POLYMERASE II, TATA BOX-BINDING PROTEIN (TBP)-ASSOCIATED FACTOR"/>
    <property type="match status" value="1"/>
</dbReference>
<evidence type="ECO:0000313" key="7">
    <source>
        <dbReference type="EMBL" id="KAJ9151839.1"/>
    </source>
</evidence>
<feature type="compositionally biased region" description="Acidic residues" evidence="6">
    <location>
        <begin position="238"/>
        <end position="253"/>
    </location>
</feature>
<dbReference type="SUPFAM" id="SSF47113">
    <property type="entry name" value="Histone-fold"/>
    <property type="match status" value="1"/>
</dbReference>
<dbReference type="GO" id="GO:0000124">
    <property type="term" value="C:SAGA complex"/>
    <property type="evidence" value="ECO:0007669"/>
    <property type="project" value="TreeGrafter"/>
</dbReference>
<name>A0AA38S716_9PEZI</name>
<reference evidence="7" key="1">
    <citation type="submission" date="2022-07" db="EMBL/GenBank/DDBJ databases">
        <title>Fungi with potential for degradation of polypropylene.</title>
        <authorList>
            <person name="Gostincar C."/>
        </authorList>
    </citation>
    <scope>NUCLEOTIDE SEQUENCE</scope>
    <source>
        <strain evidence="7">EXF-13308</strain>
    </source>
</reference>
<dbReference type="PANTHER" id="PTHR48068:SF4">
    <property type="entry name" value="TATA-BOX BINDING PROTEIN ASSOCIATED FACTOR 9"/>
    <property type="match status" value="1"/>
</dbReference>
<keyword evidence="8" id="KW-1185">Reference proteome</keyword>